<accession>A0A068YDQ4</accession>
<evidence type="ECO:0000313" key="1">
    <source>
        <dbReference type="EMBL" id="CDS42903.1"/>
    </source>
</evidence>
<gene>
    <name evidence="1" type="ORF">EmuJ_001062800</name>
</gene>
<protein>
    <submittedName>
        <fullName evidence="1">Expressed protein</fullName>
    </submittedName>
</protein>
<dbReference type="EMBL" id="LN902842">
    <property type="protein sequence ID" value="CDS42903.1"/>
    <property type="molecule type" value="Genomic_DNA"/>
</dbReference>
<organism evidence="1 2">
    <name type="scientific">Echinococcus multilocularis</name>
    <name type="common">Fox tapeworm</name>
    <dbReference type="NCBI Taxonomy" id="6211"/>
    <lineage>
        <taxon>Eukaryota</taxon>
        <taxon>Metazoa</taxon>
        <taxon>Spiralia</taxon>
        <taxon>Lophotrochozoa</taxon>
        <taxon>Platyhelminthes</taxon>
        <taxon>Cestoda</taxon>
        <taxon>Eucestoda</taxon>
        <taxon>Cyclophyllidea</taxon>
        <taxon>Taeniidae</taxon>
        <taxon>Echinococcus</taxon>
    </lineage>
</organism>
<reference evidence="1" key="1">
    <citation type="journal article" date="2013" name="Nature">
        <title>The genomes of four tapeworm species reveal adaptations to parasitism.</title>
        <authorList>
            <person name="Tsai I.J."/>
            <person name="Zarowiecki M."/>
            <person name="Holroyd N."/>
            <person name="Garciarrubio A."/>
            <person name="Sanchez-Flores A."/>
            <person name="Brooks K.L."/>
            <person name="Tracey A."/>
            <person name="Bobes R.J."/>
            <person name="Fragoso G."/>
            <person name="Sciutto E."/>
            <person name="Aslett M."/>
            <person name="Beasley H."/>
            <person name="Bennett H.M."/>
            <person name="Cai J."/>
            <person name="Camicia F."/>
            <person name="Clark R."/>
            <person name="Cucher M."/>
            <person name="De Silva N."/>
            <person name="Day T.A."/>
            <person name="Deplazes P."/>
            <person name="Estrada K."/>
            <person name="Fernandez C."/>
            <person name="Holland P.W."/>
            <person name="Hou J."/>
            <person name="Hu S."/>
            <person name="Huckvale T."/>
            <person name="Hung S.S."/>
            <person name="Kamenetzky L."/>
            <person name="Keane J.A."/>
            <person name="Kiss F."/>
            <person name="Koziol U."/>
            <person name="Lambert O."/>
            <person name="Liu K."/>
            <person name="Luo X."/>
            <person name="Luo Y."/>
            <person name="Macchiaroli N."/>
            <person name="Nichol S."/>
            <person name="Paps J."/>
            <person name="Parkinson J."/>
            <person name="Pouchkina-Stantcheva N."/>
            <person name="Riddiford N."/>
            <person name="Rosenzvit M."/>
            <person name="Salinas G."/>
            <person name="Wasmuth J.D."/>
            <person name="Zamanian M."/>
            <person name="Zheng Y."/>
            <person name="Cai X."/>
            <person name="Soberon X."/>
            <person name="Olson P.D."/>
            <person name="Laclette J.P."/>
            <person name="Brehm K."/>
            <person name="Berriman M."/>
            <person name="Garciarrubio A."/>
            <person name="Bobes R.J."/>
            <person name="Fragoso G."/>
            <person name="Sanchez-Flores A."/>
            <person name="Estrada K."/>
            <person name="Cevallos M.A."/>
            <person name="Morett E."/>
            <person name="Gonzalez V."/>
            <person name="Portillo T."/>
            <person name="Ochoa-Leyva A."/>
            <person name="Jose M.V."/>
            <person name="Sciutto E."/>
            <person name="Landa A."/>
            <person name="Jimenez L."/>
            <person name="Valdes V."/>
            <person name="Carrero J.C."/>
            <person name="Larralde C."/>
            <person name="Morales-Montor J."/>
            <person name="Limon-Lason J."/>
            <person name="Soberon X."/>
            <person name="Laclette J.P."/>
        </authorList>
    </citation>
    <scope>NUCLEOTIDE SEQUENCE [LARGE SCALE GENOMIC DNA]</scope>
</reference>
<dbReference type="Proteomes" id="UP000017246">
    <property type="component" value="Unassembled WGS sequence"/>
</dbReference>
<name>A0A068YDQ4_ECHMU</name>
<keyword evidence="2" id="KW-1185">Reference proteome</keyword>
<sequence>MTRESFQPLHLRDDLIAVYILLVETIRNVLYCRELTRTRTLTRVRTQSVACANGMQRGGERRKEPQKCDFVCQGATITAVPVVQKCAYVRSQMLISQQ</sequence>
<evidence type="ECO:0000313" key="2">
    <source>
        <dbReference type="Proteomes" id="UP000017246"/>
    </source>
</evidence>
<reference evidence="1" key="2">
    <citation type="submission" date="2015-11" db="EMBL/GenBank/DDBJ databases">
        <authorList>
            <person name="Zhang Y."/>
            <person name="Guo Z."/>
        </authorList>
    </citation>
    <scope>NUCLEOTIDE SEQUENCE</scope>
</reference>
<proteinExistence type="predicted"/>
<dbReference type="AlphaFoldDB" id="A0A068YDQ4"/>